<evidence type="ECO:0000313" key="4">
    <source>
        <dbReference type="Proteomes" id="UP000245207"/>
    </source>
</evidence>
<accession>A0A2U1KC49</accession>
<evidence type="ECO:0000256" key="2">
    <source>
        <dbReference type="SAM" id="MobiDB-lite"/>
    </source>
</evidence>
<proteinExistence type="predicted"/>
<gene>
    <name evidence="3" type="ORF">CTI12_AA621270</name>
</gene>
<name>A0A2U1KC49_ARTAN</name>
<reference evidence="3 4" key="1">
    <citation type="journal article" date="2018" name="Mol. Plant">
        <title>The genome of Artemisia annua provides insight into the evolution of Asteraceae family and artemisinin biosynthesis.</title>
        <authorList>
            <person name="Shen Q."/>
            <person name="Zhang L."/>
            <person name="Liao Z."/>
            <person name="Wang S."/>
            <person name="Yan T."/>
            <person name="Shi P."/>
            <person name="Liu M."/>
            <person name="Fu X."/>
            <person name="Pan Q."/>
            <person name="Wang Y."/>
            <person name="Lv Z."/>
            <person name="Lu X."/>
            <person name="Zhang F."/>
            <person name="Jiang W."/>
            <person name="Ma Y."/>
            <person name="Chen M."/>
            <person name="Hao X."/>
            <person name="Li L."/>
            <person name="Tang Y."/>
            <person name="Lv G."/>
            <person name="Zhou Y."/>
            <person name="Sun X."/>
            <person name="Brodelius P.E."/>
            <person name="Rose J.K.C."/>
            <person name="Tang K."/>
        </authorList>
    </citation>
    <scope>NUCLEOTIDE SEQUENCE [LARGE SCALE GENOMIC DNA]</scope>
    <source>
        <strain evidence="4">cv. Huhao1</strain>
        <tissue evidence="3">Leaf</tissue>
    </source>
</reference>
<comment type="caution">
    <text evidence="3">The sequence shown here is derived from an EMBL/GenBank/DDBJ whole genome shotgun (WGS) entry which is preliminary data.</text>
</comment>
<organism evidence="3 4">
    <name type="scientific">Artemisia annua</name>
    <name type="common">Sweet wormwood</name>
    <dbReference type="NCBI Taxonomy" id="35608"/>
    <lineage>
        <taxon>Eukaryota</taxon>
        <taxon>Viridiplantae</taxon>
        <taxon>Streptophyta</taxon>
        <taxon>Embryophyta</taxon>
        <taxon>Tracheophyta</taxon>
        <taxon>Spermatophyta</taxon>
        <taxon>Magnoliopsida</taxon>
        <taxon>eudicotyledons</taxon>
        <taxon>Gunneridae</taxon>
        <taxon>Pentapetalae</taxon>
        <taxon>asterids</taxon>
        <taxon>campanulids</taxon>
        <taxon>Asterales</taxon>
        <taxon>Asteraceae</taxon>
        <taxon>Asteroideae</taxon>
        <taxon>Anthemideae</taxon>
        <taxon>Artemisiinae</taxon>
        <taxon>Artemisia</taxon>
    </lineage>
</organism>
<dbReference type="EMBL" id="PKPP01023372">
    <property type="protein sequence ID" value="PWA34223.1"/>
    <property type="molecule type" value="Genomic_DNA"/>
</dbReference>
<dbReference type="Proteomes" id="UP000245207">
    <property type="component" value="Unassembled WGS sequence"/>
</dbReference>
<keyword evidence="1" id="KW-0175">Coiled coil</keyword>
<sequence length="105" mass="11771">MTSSSSAHLQPQSQEPSYIQREVADMLETQNRVMAQQVRALEERNRATQAQVDSIQAFLRSSGITVPPTLGSGKANEERRLYTPSISSKGLEEQNKRNKQKLAKQ</sequence>
<evidence type="ECO:0000313" key="3">
    <source>
        <dbReference type="EMBL" id="PWA34223.1"/>
    </source>
</evidence>
<dbReference type="AlphaFoldDB" id="A0A2U1KC49"/>
<protein>
    <submittedName>
        <fullName evidence="3">Uncharacterized protein</fullName>
    </submittedName>
</protein>
<keyword evidence="4" id="KW-1185">Reference proteome</keyword>
<evidence type="ECO:0000256" key="1">
    <source>
        <dbReference type="SAM" id="Coils"/>
    </source>
</evidence>
<feature type="coiled-coil region" evidence="1">
    <location>
        <begin position="24"/>
        <end position="51"/>
    </location>
</feature>
<feature type="region of interest" description="Disordered" evidence="2">
    <location>
        <begin position="63"/>
        <end position="105"/>
    </location>
</feature>